<accession>A0A2N7VH53</accession>
<keyword evidence="9" id="KW-1185">Reference proteome</keyword>
<dbReference type="OrthoDB" id="9757546at2"/>
<name>A0A2N7VH53_9BURK</name>
<evidence type="ECO:0000313" key="9">
    <source>
        <dbReference type="Proteomes" id="UP000235616"/>
    </source>
</evidence>
<keyword evidence="5" id="KW-0479">Metal-binding</keyword>
<feature type="chain" id="PRO_5014828078" description="EfeO-type cupredoxin-like domain-containing protein" evidence="6">
    <location>
        <begin position="37"/>
        <end position="131"/>
    </location>
</feature>
<dbReference type="AlphaFoldDB" id="A0A2N7VH53"/>
<comment type="cofactor">
    <cofactor evidence="5">
        <name>Cu cation</name>
        <dbReference type="ChEBI" id="CHEBI:23378"/>
    </cofactor>
    <text evidence="5">Binds 1 copper ion per subunit.</text>
</comment>
<evidence type="ECO:0000313" key="8">
    <source>
        <dbReference type="EMBL" id="PMS16471.1"/>
    </source>
</evidence>
<comment type="subcellular location">
    <subcellularLocation>
        <location evidence="1">Periplasm</location>
    </subcellularLocation>
</comment>
<evidence type="ECO:0000256" key="4">
    <source>
        <dbReference type="ARBA" id="ARBA00022982"/>
    </source>
</evidence>
<feature type="binding site" evidence="5">
    <location>
        <position position="118"/>
    </location>
    <ligand>
        <name>Cu cation</name>
        <dbReference type="ChEBI" id="CHEBI:23378"/>
    </ligand>
</feature>
<keyword evidence="4" id="KW-0249">Electron transport</keyword>
<dbReference type="Pfam" id="PF13473">
    <property type="entry name" value="Cupredoxin_1"/>
    <property type="match status" value="1"/>
</dbReference>
<feature type="binding site" evidence="5">
    <location>
        <position position="83"/>
    </location>
    <ligand>
        <name>Cu cation</name>
        <dbReference type="ChEBI" id="CHEBI:23378"/>
    </ligand>
</feature>
<evidence type="ECO:0000256" key="5">
    <source>
        <dbReference type="PIRSR" id="PIRSR602386-1"/>
    </source>
</evidence>
<dbReference type="GO" id="GO:0009055">
    <property type="term" value="F:electron transfer activity"/>
    <property type="evidence" value="ECO:0007669"/>
    <property type="project" value="InterPro"/>
</dbReference>
<dbReference type="PRINTS" id="PR00155">
    <property type="entry name" value="AMICYANIN"/>
</dbReference>
<dbReference type="PANTHER" id="PTHR36507:SF1">
    <property type="entry name" value="BLL1555 PROTEIN"/>
    <property type="match status" value="1"/>
</dbReference>
<dbReference type="SUPFAM" id="SSF49503">
    <property type="entry name" value="Cupredoxins"/>
    <property type="match status" value="1"/>
</dbReference>
<feature type="binding site" evidence="5">
    <location>
        <position position="121"/>
    </location>
    <ligand>
        <name>Cu cation</name>
        <dbReference type="ChEBI" id="CHEBI:23378"/>
    </ligand>
</feature>
<dbReference type="GO" id="GO:0042597">
    <property type="term" value="C:periplasmic space"/>
    <property type="evidence" value="ECO:0007669"/>
    <property type="project" value="UniProtKB-SubCell"/>
</dbReference>
<dbReference type="Proteomes" id="UP000235616">
    <property type="component" value="Unassembled WGS sequence"/>
</dbReference>
<dbReference type="InterPro" id="IPR008972">
    <property type="entry name" value="Cupredoxin"/>
</dbReference>
<proteinExistence type="predicted"/>
<keyword evidence="5" id="KW-0186">Copper</keyword>
<dbReference type="GO" id="GO:0005507">
    <property type="term" value="F:copper ion binding"/>
    <property type="evidence" value="ECO:0007669"/>
    <property type="project" value="InterPro"/>
</dbReference>
<keyword evidence="3" id="KW-0574">Periplasm</keyword>
<comment type="caution">
    <text evidence="8">The sequence shown here is derived from an EMBL/GenBank/DDBJ whole genome shotgun (WGS) entry which is preliminary data.</text>
</comment>
<gene>
    <name evidence="8" type="ORF">C0Z18_23175</name>
</gene>
<protein>
    <recommendedName>
        <fullName evidence="7">EfeO-type cupredoxin-like domain-containing protein</fullName>
    </recommendedName>
</protein>
<dbReference type="RefSeq" id="WP_102647792.1">
    <property type="nucleotide sequence ID" value="NZ_PNYA01000024.1"/>
</dbReference>
<dbReference type="EMBL" id="PNYA01000024">
    <property type="protein sequence ID" value="PMS16471.1"/>
    <property type="molecule type" value="Genomic_DNA"/>
</dbReference>
<dbReference type="PANTHER" id="PTHR36507">
    <property type="entry name" value="BLL1555 PROTEIN"/>
    <property type="match status" value="1"/>
</dbReference>
<organism evidence="8 9">
    <name type="scientific">Trinickia dabaoshanensis</name>
    <dbReference type="NCBI Taxonomy" id="564714"/>
    <lineage>
        <taxon>Bacteria</taxon>
        <taxon>Pseudomonadati</taxon>
        <taxon>Pseudomonadota</taxon>
        <taxon>Betaproteobacteria</taxon>
        <taxon>Burkholderiales</taxon>
        <taxon>Burkholderiaceae</taxon>
        <taxon>Trinickia</taxon>
    </lineage>
</organism>
<evidence type="ECO:0000256" key="1">
    <source>
        <dbReference type="ARBA" id="ARBA00004418"/>
    </source>
</evidence>
<keyword evidence="2" id="KW-0813">Transport</keyword>
<evidence type="ECO:0000259" key="7">
    <source>
        <dbReference type="Pfam" id="PF13473"/>
    </source>
</evidence>
<reference evidence="8 9" key="1">
    <citation type="submission" date="2018-01" db="EMBL/GenBank/DDBJ databases">
        <title>Whole genome analyses suggest that Burkholderia sensu lato contains two further novel genera in the rhizoxinica-symbiotica group Mycetohabitans gen. nov., and Trinickia gen. nov.: implications for the evolution of diazotrophy and nodulation in the Burkholderiaceae.</title>
        <authorList>
            <person name="Estrada-de los Santos P."/>
            <person name="Palmer M."/>
            <person name="Chavez-Ramirez B."/>
            <person name="Beukes C."/>
            <person name="Steenkamp E.T."/>
            <person name="Hirsch A.M."/>
            <person name="Manyaka P."/>
            <person name="Maluk M."/>
            <person name="Lafos M."/>
            <person name="Crook M."/>
            <person name="Gross E."/>
            <person name="Simon M.F."/>
            <person name="Bueno dos Reis Junior F."/>
            <person name="Poole P.S."/>
            <person name="Venter S.N."/>
            <person name="James E.K."/>
        </authorList>
    </citation>
    <scope>NUCLEOTIDE SEQUENCE [LARGE SCALE GENOMIC DNA]</scope>
    <source>
        <strain evidence="8 9">GIMN1.004</strain>
    </source>
</reference>
<sequence>MNAFASRRRTLLRVLACTPLAGLVATVLVHSPAAVAAGGDADAPGKNGTAYRIEIHDFAFTPKELTVPAGARIVWTNRDDEPHTVVSAAGAFKPSQALDTDDSYSTVLDKPGTYAYFCGIHPMMVGKIVVR</sequence>
<feature type="domain" description="EfeO-type cupredoxin-like" evidence="7">
    <location>
        <begin position="45"/>
        <end position="130"/>
    </location>
</feature>
<evidence type="ECO:0000256" key="3">
    <source>
        <dbReference type="ARBA" id="ARBA00022764"/>
    </source>
</evidence>
<evidence type="ECO:0000256" key="6">
    <source>
        <dbReference type="SAM" id="SignalP"/>
    </source>
</evidence>
<dbReference type="InterPro" id="IPR035668">
    <property type="entry name" value="Amicyanin"/>
</dbReference>
<dbReference type="InterPro" id="IPR052721">
    <property type="entry name" value="ET_Amicyanin"/>
</dbReference>
<evidence type="ECO:0000256" key="2">
    <source>
        <dbReference type="ARBA" id="ARBA00022448"/>
    </source>
</evidence>
<dbReference type="InterPro" id="IPR002386">
    <property type="entry name" value="Amicyanin/Pseudoazurin"/>
</dbReference>
<feature type="signal peptide" evidence="6">
    <location>
        <begin position="1"/>
        <end position="36"/>
    </location>
</feature>
<dbReference type="InterPro" id="IPR028096">
    <property type="entry name" value="EfeO_Cupredoxin"/>
</dbReference>
<dbReference type="Gene3D" id="2.60.40.420">
    <property type="entry name" value="Cupredoxins - blue copper proteins"/>
    <property type="match status" value="1"/>
</dbReference>
<dbReference type="CDD" id="cd13921">
    <property type="entry name" value="Amicyanin"/>
    <property type="match status" value="1"/>
</dbReference>
<keyword evidence="6" id="KW-0732">Signal</keyword>